<evidence type="ECO:0000313" key="3">
    <source>
        <dbReference type="EMBL" id="KAF4625191.1"/>
    </source>
</evidence>
<organism evidence="3 4">
    <name type="scientific">Cudoniella acicularis</name>
    <dbReference type="NCBI Taxonomy" id="354080"/>
    <lineage>
        <taxon>Eukaryota</taxon>
        <taxon>Fungi</taxon>
        <taxon>Dikarya</taxon>
        <taxon>Ascomycota</taxon>
        <taxon>Pezizomycotina</taxon>
        <taxon>Leotiomycetes</taxon>
        <taxon>Helotiales</taxon>
        <taxon>Tricladiaceae</taxon>
        <taxon>Cudoniella</taxon>
    </lineage>
</organism>
<protein>
    <submittedName>
        <fullName evidence="3">Uncharacterized protein</fullName>
    </submittedName>
</protein>
<evidence type="ECO:0000256" key="2">
    <source>
        <dbReference type="SAM" id="MobiDB-lite"/>
    </source>
</evidence>
<evidence type="ECO:0000313" key="4">
    <source>
        <dbReference type="Proteomes" id="UP000566819"/>
    </source>
</evidence>
<feature type="coiled-coil region" evidence="1">
    <location>
        <begin position="294"/>
        <end position="336"/>
    </location>
</feature>
<evidence type="ECO:0000256" key="1">
    <source>
        <dbReference type="SAM" id="Coils"/>
    </source>
</evidence>
<dbReference type="Gene3D" id="3.40.50.1460">
    <property type="match status" value="1"/>
</dbReference>
<name>A0A8H4RAS7_9HELO</name>
<accession>A0A8H4RAS7</accession>
<comment type="caution">
    <text evidence="3">The sequence shown here is derived from an EMBL/GenBank/DDBJ whole genome shotgun (WGS) entry which is preliminary data.</text>
</comment>
<reference evidence="3 4" key="1">
    <citation type="submission" date="2020-03" db="EMBL/GenBank/DDBJ databases">
        <title>Draft Genome Sequence of Cudoniella acicularis.</title>
        <authorList>
            <person name="Buettner E."/>
            <person name="Kellner H."/>
        </authorList>
    </citation>
    <scope>NUCLEOTIDE SEQUENCE [LARGE SCALE GENOMIC DNA]</scope>
    <source>
        <strain evidence="3 4">DSM 108380</strain>
    </source>
</reference>
<proteinExistence type="predicted"/>
<dbReference type="EMBL" id="JAAMPI010001441">
    <property type="protein sequence ID" value="KAF4625191.1"/>
    <property type="molecule type" value="Genomic_DNA"/>
</dbReference>
<dbReference type="Proteomes" id="UP000566819">
    <property type="component" value="Unassembled WGS sequence"/>
</dbReference>
<keyword evidence="1" id="KW-0175">Coiled coil</keyword>
<dbReference type="AlphaFoldDB" id="A0A8H4RAS7"/>
<gene>
    <name evidence="3" type="ORF">G7Y89_g12977</name>
</gene>
<keyword evidence="4" id="KW-1185">Reference proteome</keyword>
<dbReference type="OrthoDB" id="3564408at2759"/>
<feature type="compositionally biased region" description="Polar residues" evidence="2">
    <location>
        <begin position="672"/>
        <end position="699"/>
    </location>
</feature>
<feature type="region of interest" description="Disordered" evidence="2">
    <location>
        <begin position="658"/>
        <end position="708"/>
    </location>
</feature>
<sequence length="708" mass="80047">MADNTNAPWRKYRYPASKFITDATTNKKEDLRDMLDRLNLASQDMKSTTFGGVFNSSANNSVSYDSFATRVPPDVPKNARILAFLAIGQNTALPDSDGWFLSDFLAFYHLFQGLTPHQSWLHALDLESLLKSCKRYLHGSPYSNKRKVVLNEKILKTIKDGKCHPFTRAPDISLWVKFQSLLREHISEASKNKQHLLVMIFGHGEKGTYNIAVSNQQGGLSVKRFLKKLDQAKDVPIMLLTTACYGGGWLTEQLINISGITAAGPNNMSASWRYSLEPGSLKRASGSMFVSAIVQKLTTNLETQQTIQEELEESSAEQSDKQIQEQEESYAEFLRTTYDTLFELDRRGYEHKFCFKAQDDGWSDNYHLRTGIPLFELKSRWESLEDWAAADPTLHPGDFLNRDPDVPENLRKEYLEFLAMHREEEGAKKGQNTGSDEAKGSVLGKRDASSLGKISLSFEIGGSFKSFQNFVAQAARIYLNSFPGPHDGGDNLALHGLLDSIIKPFPGENITYQMLESARAQLDYRLEIMDKAEKYVEHMGLREPLGQSCHEFNAEEYTCKHQHEKQWIEINENFYRHYSSTMFPKPTPVAGRPFYKGSDYVIAAMDCNVNDGRMSLNQCIEALNKLKSHINMEIHAAKEAVKDLPDIRSKRQRVAEAFGKTLRNLSPVRGSGSENRTSQSGPATSQVPRLQTGPQISPRKTQENRERH</sequence>